<feature type="domain" description="CAAX prenyl protease 2/Lysostaphin resistance protein A-like" evidence="2">
    <location>
        <begin position="107"/>
        <end position="196"/>
    </location>
</feature>
<gene>
    <name evidence="3" type="ORF">JRG66_14525</name>
</gene>
<evidence type="ECO:0000313" key="3">
    <source>
        <dbReference type="EMBL" id="UZH55149.1"/>
    </source>
</evidence>
<feature type="transmembrane region" description="Helical" evidence="1">
    <location>
        <begin position="165"/>
        <end position="181"/>
    </location>
</feature>
<evidence type="ECO:0000313" key="4">
    <source>
        <dbReference type="Proteomes" id="UP001163981"/>
    </source>
</evidence>
<keyword evidence="1" id="KW-1133">Transmembrane helix</keyword>
<protein>
    <submittedName>
        <fullName evidence="3">CPBP family intramembrane metalloprotease</fullName>
    </submittedName>
</protein>
<dbReference type="Pfam" id="PF02517">
    <property type="entry name" value="Rce1-like"/>
    <property type="match status" value="1"/>
</dbReference>
<dbReference type="Proteomes" id="UP001163981">
    <property type="component" value="Chromosome"/>
</dbReference>
<dbReference type="EMBL" id="CP069620">
    <property type="protein sequence ID" value="UZH55149.1"/>
    <property type="molecule type" value="Genomic_DNA"/>
</dbReference>
<feature type="transmembrane region" description="Helical" evidence="1">
    <location>
        <begin position="12"/>
        <end position="28"/>
    </location>
</feature>
<keyword evidence="3" id="KW-0482">Metalloprotease</keyword>
<organism evidence="3 4">
    <name type="scientific">Salinimicrobium tongyeongense</name>
    <dbReference type="NCBI Taxonomy" id="2809707"/>
    <lineage>
        <taxon>Bacteria</taxon>
        <taxon>Pseudomonadati</taxon>
        <taxon>Bacteroidota</taxon>
        <taxon>Flavobacteriia</taxon>
        <taxon>Flavobacteriales</taxon>
        <taxon>Flavobacteriaceae</taxon>
        <taxon>Salinimicrobium</taxon>
    </lineage>
</organism>
<keyword evidence="3" id="KW-0645">Protease</keyword>
<dbReference type="RefSeq" id="WP_265163494.1">
    <property type="nucleotide sequence ID" value="NZ_CP069620.1"/>
</dbReference>
<keyword evidence="1" id="KW-0812">Transmembrane</keyword>
<feature type="transmembrane region" description="Helical" evidence="1">
    <location>
        <begin position="34"/>
        <end position="53"/>
    </location>
</feature>
<proteinExistence type="predicted"/>
<keyword evidence="1" id="KW-0472">Membrane</keyword>
<feature type="transmembrane region" description="Helical" evidence="1">
    <location>
        <begin position="143"/>
        <end position="159"/>
    </location>
</feature>
<evidence type="ECO:0000259" key="2">
    <source>
        <dbReference type="Pfam" id="PF02517"/>
    </source>
</evidence>
<dbReference type="InterPro" id="IPR003675">
    <property type="entry name" value="Rce1/LyrA-like_dom"/>
</dbReference>
<reference evidence="3" key="1">
    <citation type="submission" date="2021-02" db="EMBL/GenBank/DDBJ databases">
        <title>Salinimicrobium sp. nov. isolated from seawater in Tongyeong, Republic of Korea.</title>
        <authorList>
            <person name="Lee S.-J."/>
        </authorList>
    </citation>
    <scope>NUCLEOTIDE SEQUENCE</scope>
    <source>
        <strain evidence="3">HN-2-9-2</strain>
    </source>
</reference>
<feature type="transmembrane region" description="Helical" evidence="1">
    <location>
        <begin position="105"/>
        <end position="122"/>
    </location>
</feature>
<sequence>MSPKIIYNSTTYMVVEFILFYVFFPFLATAFLDGWYKIIPLVLIALLFLFLLLKDPAFDRQVLTRFNRKYLGRSIGRMIVITILLVWFTFWIFPDLFFMYPVENLQSYLVTFFLYPLASVFPQEIIYRVYFFHRYHEVVPEKYLLMLSNAIVFGLAHFIYANWVAPIATFLAGWIFIYNYYQTRSLLNVSLEHYLYGLIMFTIGFGYFFQ</sequence>
<keyword evidence="4" id="KW-1185">Reference proteome</keyword>
<accession>A0ABY6NQT9</accession>
<feature type="transmembrane region" description="Helical" evidence="1">
    <location>
        <begin position="74"/>
        <end position="93"/>
    </location>
</feature>
<feature type="transmembrane region" description="Helical" evidence="1">
    <location>
        <begin position="193"/>
        <end position="209"/>
    </location>
</feature>
<dbReference type="GO" id="GO:0008237">
    <property type="term" value="F:metallopeptidase activity"/>
    <property type="evidence" value="ECO:0007669"/>
    <property type="project" value="UniProtKB-KW"/>
</dbReference>
<evidence type="ECO:0000256" key="1">
    <source>
        <dbReference type="SAM" id="Phobius"/>
    </source>
</evidence>
<keyword evidence="3" id="KW-0378">Hydrolase</keyword>
<name>A0ABY6NQT9_9FLAO</name>